<evidence type="ECO:0000313" key="3">
    <source>
        <dbReference type="Proteomes" id="UP000248882"/>
    </source>
</evidence>
<accession>A0A2W7R0H7</accession>
<dbReference type="PANTHER" id="PTHR43196:SF2">
    <property type="entry name" value="PHOSPHOADENOSINE PHOSPHOSULFATE REDUCTASE"/>
    <property type="match status" value="1"/>
</dbReference>
<dbReference type="Pfam" id="PF01507">
    <property type="entry name" value="PAPS_reduct"/>
    <property type="match status" value="1"/>
</dbReference>
<dbReference type="GO" id="GO:0003824">
    <property type="term" value="F:catalytic activity"/>
    <property type="evidence" value="ECO:0007669"/>
    <property type="project" value="InterPro"/>
</dbReference>
<evidence type="ECO:0000313" key="2">
    <source>
        <dbReference type="EMBL" id="PZX54034.1"/>
    </source>
</evidence>
<reference evidence="2 3" key="1">
    <citation type="submission" date="2018-06" db="EMBL/GenBank/DDBJ databases">
        <title>Genomic Encyclopedia of Archaeal and Bacterial Type Strains, Phase II (KMG-II): from individual species to whole genera.</title>
        <authorList>
            <person name="Goeker M."/>
        </authorList>
    </citation>
    <scope>NUCLEOTIDE SEQUENCE [LARGE SCALE GENOMIC DNA]</scope>
    <source>
        <strain evidence="2 3">DSM 19830</strain>
    </source>
</reference>
<dbReference type="EMBL" id="QKZT01000005">
    <property type="protein sequence ID" value="PZX54034.1"/>
    <property type="molecule type" value="Genomic_DNA"/>
</dbReference>
<dbReference type="PANTHER" id="PTHR43196">
    <property type="entry name" value="SULFATE ADENYLYLTRANSFERASE SUBUNIT 2"/>
    <property type="match status" value="1"/>
</dbReference>
<sequence length="374" mass="43456">MAKIRHVLGISGGKDSAALALYLRRLYPDLEIDYYTSDTGRELDETYALIERLKSALGKDITEIKPIEENNTNAESNFDHFLELYGGYLPSSMARWCTKKLKLEPFENYIGNEPTISYVGIRGDEDREGYISKKSNVQSIFPFRENIWSEDVIKKILSNQNIDQLVLLYERAMEVKELEEALHYISKPINTSYTQKQKLEALLRIGVKTFNQVVFQFLKTTDYPIGKLNSFPLIENEDIIRLDDVFQILEESGVGAPGYYNKLDYEVEIDGENKKGVYARSRSGCFFCFYQQKIEWVWLLEQHPQLFEKAKTYEIDGYTWMQEETLEELSQPERVIAIKKEHYLRTHREQSKSDNNWQDDILAAEGVGCASCFI</sequence>
<feature type="domain" description="Phosphoadenosine phosphosulphate reductase" evidence="1">
    <location>
        <begin position="6"/>
        <end position="136"/>
    </location>
</feature>
<dbReference type="SUPFAM" id="SSF52402">
    <property type="entry name" value="Adenine nucleotide alpha hydrolases-like"/>
    <property type="match status" value="1"/>
</dbReference>
<evidence type="ECO:0000259" key="1">
    <source>
        <dbReference type="Pfam" id="PF01507"/>
    </source>
</evidence>
<gene>
    <name evidence="2" type="ORF">LV85_01373</name>
</gene>
<comment type="caution">
    <text evidence="2">The sequence shown here is derived from an EMBL/GenBank/DDBJ whole genome shotgun (WGS) entry which is preliminary data.</text>
</comment>
<name>A0A2W7R0H7_9BACT</name>
<proteinExistence type="predicted"/>
<dbReference type="Proteomes" id="UP000248882">
    <property type="component" value="Unassembled WGS sequence"/>
</dbReference>
<dbReference type="InterPro" id="IPR014729">
    <property type="entry name" value="Rossmann-like_a/b/a_fold"/>
</dbReference>
<dbReference type="Gene3D" id="3.40.50.620">
    <property type="entry name" value="HUPs"/>
    <property type="match status" value="1"/>
</dbReference>
<dbReference type="InterPro" id="IPR050128">
    <property type="entry name" value="Sulfate_adenylyltrnsfr_sub2"/>
</dbReference>
<dbReference type="AlphaFoldDB" id="A0A2W7R0H7"/>
<dbReference type="RefSeq" id="WP_111317452.1">
    <property type="nucleotide sequence ID" value="NZ_QKZT01000005.1"/>
</dbReference>
<keyword evidence="3" id="KW-1185">Reference proteome</keyword>
<organism evidence="2 3">
    <name type="scientific">Algoriphagus chordae</name>
    <dbReference type="NCBI Taxonomy" id="237019"/>
    <lineage>
        <taxon>Bacteria</taxon>
        <taxon>Pseudomonadati</taxon>
        <taxon>Bacteroidota</taxon>
        <taxon>Cytophagia</taxon>
        <taxon>Cytophagales</taxon>
        <taxon>Cyclobacteriaceae</taxon>
        <taxon>Algoriphagus</taxon>
    </lineage>
</organism>
<protein>
    <submittedName>
        <fullName evidence="2">Phosphoadenosine phosphosulfate reductase family protein</fullName>
    </submittedName>
</protein>
<dbReference type="OrthoDB" id="9774475at2"/>
<dbReference type="InterPro" id="IPR002500">
    <property type="entry name" value="PAPS_reduct_dom"/>
</dbReference>